<evidence type="ECO:0000313" key="6">
    <source>
        <dbReference type="Proteomes" id="UP000003959"/>
    </source>
</evidence>
<organism evidence="5 6">
    <name type="scientific">Moorena producens 3L</name>
    <dbReference type="NCBI Taxonomy" id="489825"/>
    <lineage>
        <taxon>Bacteria</taxon>
        <taxon>Bacillati</taxon>
        <taxon>Cyanobacteriota</taxon>
        <taxon>Cyanophyceae</taxon>
        <taxon>Coleofasciculales</taxon>
        <taxon>Coleofasciculaceae</taxon>
        <taxon>Moorena</taxon>
    </lineage>
</organism>
<dbReference type="OrthoDB" id="135105at2"/>
<dbReference type="eggNOG" id="COG0457">
    <property type="taxonomic scope" value="Bacteria"/>
</dbReference>
<feature type="repeat" description="TPR" evidence="3">
    <location>
        <begin position="1507"/>
        <end position="1540"/>
    </location>
</feature>
<keyword evidence="1" id="KW-0677">Repeat</keyword>
<name>F4XNK2_9CYAN</name>
<feature type="repeat" description="TPR" evidence="3">
    <location>
        <begin position="1107"/>
        <end position="1140"/>
    </location>
</feature>
<dbReference type="SMART" id="SM00028">
    <property type="entry name" value="TPR"/>
    <property type="match status" value="18"/>
</dbReference>
<dbReference type="RefSeq" id="WP_008181483.1">
    <property type="nucleotide sequence ID" value="NZ_GL890840.1"/>
</dbReference>
<feature type="region of interest" description="Disordered" evidence="4">
    <location>
        <begin position="1950"/>
        <end position="1975"/>
    </location>
</feature>
<feature type="repeat" description="TPR" evidence="3">
    <location>
        <begin position="1267"/>
        <end position="1300"/>
    </location>
</feature>
<dbReference type="Proteomes" id="UP000003959">
    <property type="component" value="Unassembled WGS sequence"/>
</dbReference>
<dbReference type="Pfam" id="PF13424">
    <property type="entry name" value="TPR_12"/>
    <property type="match status" value="8"/>
</dbReference>
<feature type="region of interest" description="Disordered" evidence="4">
    <location>
        <begin position="360"/>
        <end position="395"/>
    </location>
</feature>
<dbReference type="eggNOG" id="COG5635">
    <property type="taxonomic scope" value="Bacteria"/>
</dbReference>
<dbReference type="InterPro" id="IPR011990">
    <property type="entry name" value="TPR-like_helical_dom_sf"/>
</dbReference>
<dbReference type="Gene3D" id="3.40.50.300">
    <property type="entry name" value="P-loop containing nucleotide triphosphate hydrolases"/>
    <property type="match status" value="2"/>
</dbReference>
<proteinExistence type="predicted"/>
<reference evidence="6" key="1">
    <citation type="journal article" date="2011" name="Proc. Natl. Acad. Sci. U.S.A.">
        <title>Genomic insights into the physiology and ecology of the marine filamentous cyanobacterium Lyngbya majuscula.</title>
        <authorList>
            <person name="Jones A.C."/>
            <person name="Monroe E.A."/>
            <person name="Podell S."/>
            <person name="Hess W.R."/>
            <person name="Klages S."/>
            <person name="Esquenazi E."/>
            <person name="Niessen S."/>
            <person name="Hoover H."/>
            <person name="Rothmann M."/>
            <person name="Lasken R.S."/>
            <person name="Yates J.R.III."/>
            <person name="Reinhardt R."/>
            <person name="Kube M."/>
            <person name="Burkart M.D."/>
            <person name="Allen E.E."/>
            <person name="Dorrestein P.C."/>
            <person name="Gerwick W.H."/>
            <person name="Gerwick L."/>
        </authorList>
    </citation>
    <scope>NUCLEOTIDE SEQUENCE [LARGE SCALE GENOMIC DNA]</scope>
    <source>
        <strain evidence="6">3L</strain>
    </source>
</reference>
<evidence type="ECO:0000256" key="2">
    <source>
        <dbReference type="ARBA" id="ARBA00022803"/>
    </source>
</evidence>
<feature type="repeat" description="TPR" evidence="3">
    <location>
        <begin position="1187"/>
        <end position="1220"/>
    </location>
</feature>
<keyword evidence="6" id="KW-1185">Reference proteome</keyword>
<dbReference type="PROSITE" id="PS50293">
    <property type="entry name" value="TPR_REGION"/>
    <property type="match status" value="3"/>
</dbReference>
<dbReference type="Pfam" id="PF07719">
    <property type="entry name" value="TPR_2"/>
    <property type="match status" value="1"/>
</dbReference>
<feature type="repeat" description="TPR" evidence="3">
    <location>
        <begin position="1707"/>
        <end position="1740"/>
    </location>
</feature>
<evidence type="ECO:0000256" key="1">
    <source>
        <dbReference type="ARBA" id="ARBA00022737"/>
    </source>
</evidence>
<dbReference type="InterPro" id="IPR013105">
    <property type="entry name" value="TPR_2"/>
</dbReference>
<dbReference type="Gene3D" id="1.25.40.10">
    <property type="entry name" value="Tetratricopeptide repeat domain"/>
    <property type="match status" value="7"/>
</dbReference>
<keyword evidence="2 3" id="KW-0802">TPR repeat</keyword>
<protein>
    <submittedName>
        <fullName evidence="5">Putative NTPase, NACHT family protein</fullName>
    </submittedName>
</protein>
<evidence type="ECO:0000256" key="4">
    <source>
        <dbReference type="SAM" id="MobiDB-lite"/>
    </source>
</evidence>
<feature type="repeat" description="TPR" evidence="3">
    <location>
        <begin position="1587"/>
        <end position="1620"/>
    </location>
</feature>
<feature type="repeat" description="TPR" evidence="3">
    <location>
        <begin position="1667"/>
        <end position="1700"/>
    </location>
</feature>
<feature type="repeat" description="TPR" evidence="3">
    <location>
        <begin position="1427"/>
        <end position="1460"/>
    </location>
</feature>
<dbReference type="InterPro" id="IPR027417">
    <property type="entry name" value="P-loop_NTPase"/>
</dbReference>
<dbReference type="SUPFAM" id="SSF48452">
    <property type="entry name" value="TPR-like"/>
    <property type="match status" value="5"/>
</dbReference>
<dbReference type="PANTHER" id="PTHR45641">
    <property type="entry name" value="TETRATRICOPEPTIDE REPEAT PROTEIN (AFU_ORTHOLOGUE AFUA_6G03870)"/>
    <property type="match status" value="1"/>
</dbReference>
<accession>F4XNK2</accession>
<dbReference type="PANTHER" id="PTHR45641:SF19">
    <property type="entry name" value="NEPHROCYSTIN-3"/>
    <property type="match status" value="1"/>
</dbReference>
<dbReference type="InterPro" id="IPR006597">
    <property type="entry name" value="Sel1-like"/>
</dbReference>
<sequence length="1975" mass="229314">METAPDPLTPADHNELDSLVTTLALSSGTTIIFAIAPESGPNHPVVQQFTSVVNQEAFSEEEFQVRNFFYSQDSLINFLYRLNPVDQETSVNTPAPSRPLIMAFGIDQLEIPRRIKELKRLNVGRESLFERDMVLMFWLNKPQFLDEFRLRAPDFWDWREQIVEFQTHPPLAQLFYPYLDWLIAQNSYLKFSGVMQVQRQVDIFLDQVYISLKAERQKLVVDSSDARHLSKANLSSPSIRFDEFEAIPQDIDISSSTKTIPEKVDLAKAIQDSQYSVILGDPGAGKTTLLKYLALHFATAQRDDQKTVLAGEANENLGQTRLPVFFRIADYAERLATESDLSLQQFLREFSEQWQGEFTNQTGNELSNSPLNPPILGDFETGVSNSPLNPPILGDFDTISPQNWGVRACFQSFPQDDDPPQPPLIRGEQYSKSPERGIARSGDLGGSPSLKTRPRGAKPSQLGRSDNTTSIFEHLHHKLHSGMCLVLLDGLDEVFNQEIRQQIVNQIEEFVTKFPKNKFVITSRIAGYREVKLSQRFSHFTITEMEPEQVDRFLDRWCLAVEKAQRPDASQHYWQQEADHQSGELKEAIRASEGVKRMTGNPLLLTILALIHRNGSRLPNQRVKLYELAVQTLTEDWQLSKKLPGVETVVLKESQVMALLAPLAYWMHEHKPSGLVSEAEVREKLAQIHGELNDEDPDSESVQWQINDFLLRVRETTGLFVERAPGSYGFMHLTFEEYFAARYIADNDVSEILDIINPHRYEARWHEPILLALGYLGSENPRRINKLVPKLFKPLDQYQPRIDHGEIKIRKTSSKDVVLVWPVLGEDSTVSYQESPSVLQDLLFASRVLADVDVNSKIRARVIQQLVSTYLGLDEDFEHETIKELLTRLREIERFNQKDEVIKFLQEAANTIKLSEEQWVKTQLASLYIACGQARETLVSSVNEFVQQLVNQAELMLCDDLINLVAEVGEEMTPALEATRQHPIRVQASQQAIEFVTALSYLRPNNYDQAIEILDEINQQPNSPIKGYIAWAIATCYYKKEEYEKAIGFYQDTVDINQQLGNQKNVAKLWSWLANCYRLSGNYQQAVDCQLKDLAIRQQLDDQSRIALAYWKLGRIYQDWGKYDQAIPYYEQGRDLYQQLDKQKDVANLWYWLGDCYRLSSEYQQAVDCQLKTLAIRQQLDHQSDVALAYYQLGRIYQDWGKYDQTIIYYQKSRDLYQQLDQQKDVADSWYWLASCYRELGNYQQAVDCQLKTLAIRQQLDHQPKIASAYYQLGRIYQDWGKYSDAIKSYQQSRELYQQLDLQKDVANQWYWLGNCYQESGNYQEAVDCQLKTLAIRQQLDDQPRIALAYNQLGRIYQGWGKYDQAIASHQQSRELYDQLDKQKDVADSWYWLAICYRNWGKYQQAVDCQLKDLAIRQQLDDQPRIANAYYQLGRIYRDWGKYEDAIAYYQQSRELYQQLDLQKDVAHSWYWLAVCYRLSSKYQQALDCEIKNLAICQQLDDQQWIALAYGHRGTIYKDWGKYSEAITYYQQSRDLYQQLGKEEIVATLWSGLVDCYRDWGKYQQALDCQLKTLAIRQQLDDQPRIALAYWSLGRIYQNWGKYDQAIRYHQQSRDLYQQLDKQKDVADSWYWLADCYRNWGKYQQAVDYQLKTLAIRQQLDDQPRIALAYYQLGRIYESWGQYENAIASYQQSRELYDQLDLQKNVANQWRWLGDCYQELGDYSKAIDYYQQSLNLHQQLGQNEYIANRYRKIGNSQRLLARNTPDTTEALHLLNQGEQSIGQAIEISQANDYKANLAYNYTALGLLYSERLRRLPSNHPTLPEQIEQFENNYTMGLTLLSELGEIVDRAEEILDISRAYLEVNVLENLDRAEALAMESLQIFLDYNRRKLEASARQLLGEIYLRRVEGNQGNTKARAYQFFTESLELYRSLDIQGKVIELEQQLKGIGNRESGIGNRESGIGNRESGIGSSDNL</sequence>
<evidence type="ECO:0000313" key="5">
    <source>
        <dbReference type="EMBL" id="EGJ34261.1"/>
    </source>
</evidence>
<dbReference type="InterPro" id="IPR019734">
    <property type="entry name" value="TPR_rpt"/>
</dbReference>
<feature type="repeat" description="TPR" evidence="3">
    <location>
        <begin position="1347"/>
        <end position="1380"/>
    </location>
</feature>
<dbReference type="SUPFAM" id="SSF52540">
    <property type="entry name" value="P-loop containing nucleoside triphosphate hydrolases"/>
    <property type="match status" value="1"/>
</dbReference>
<feature type="repeat" description="TPR" evidence="3">
    <location>
        <begin position="1307"/>
        <end position="1340"/>
    </location>
</feature>
<dbReference type="SMART" id="SM00671">
    <property type="entry name" value="SEL1"/>
    <property type="match status" value="8"/>
</dbReference>
<feature type="region of interest" description="Disordered" evidence="4">
    <location>
        <begin position="410"/>
        <end position="466"/>
    </location>
</feature>
<evidence type="ECO:0000256" key="3">
    <source>
        <dbReference type="PROSITE-ProRule" id="PRU00339"/>
    </source>
</evidence>
<gene>
    <name evidence="5" type="ORF">LYNGBM3L_24420</name>
</gene>
<dbReference type="HOGENOM" id="CLU_237969_0_0_3"/>
<dbReference type="EMBL" id="GL890840">
    <property type="protein sequence ID" value="EGJ34261.1"/>
    <property type="molecule type" value="Genomic_DNA"/>
</dbReference>
<feature type="compositionally biased region" description="Polar residues" evidence="4">
    <location>
        <begin position="360"/>
        <end position="370"/>
    </location>
</feature>
<dbReference type="PROSITE" id="PS50005">
    <property type="entry name" value="TPR"/>
    <property type="match status" value="10"/>
</dbReference>